<evidence type="ECO:0000313" key="2">
    <source>
        <dbReference type="Proteomes" id="UP001165960"/>
    </source>
</evidence>
<gene>
    <name evidence="1" type="primary">TATDN1_1</name>
    <name evidence="1" type="ORF">DSO57_1004664</name>
</gene>
<dbReference type="Proteomes" id="UP001165960">
    <property type="component" value="Unassembled WGS sequence"/>
</dbReference>
<protein>
    <submittedName>
        <fullName evidence="1">TatD DNase, variant 4</fullName>
    </submittedName>
</protein>
<comment type="caution">
    <text evidence="1">The sequence shown here is derived from an EMBL/GenBank/DDBJ whole genome shotgun (WGS) entry which is preliminary data.</text>
</comment>
<proteinExistence type="predicted"/>
<organism evidence="1 2">
    <name type="scientific">Entomophthora muscae</name>
    <dbReference type="NCBI Taxonomy" id="34485"/>
    <lineage>
        <taxon>Eukaryota</taxon>
        <taxon>Fungi</taxon>
        <taxon>Fungi incertae sedis</taxon>
        <taxon>Zoopagomycota</taxon>
        <taxon>Entomophthoromycotina</taxon>
        <taxon>Entomophthoromycetes</taxon>
        <taxon>Entomophthorales</taxon>
        <taxon>Entomophthoraceae</taxon>
        <taxon>Entomophthora</taxon>
    </lineage>
</organism>
<sequence>MSEVKEYVDNSIKLADIRVNLCDKQFEGVYEGKRFHHADVDQVLKRAKELGVDKIVAHSMDIRELQTTQELAARFKNSGIEITFSLGVHPYGDRSFFKDHDPDDYIYMLREVLNLNRGKFVALGDCGLDYSSSSVPMESQLIYLKKQVLLAKEYDLPILFYEPGNNRDLIDFLKRNQIHLQKGVITSFTGTLEEACDYLSLDLYIGLDAYSFKTEENISVIRDLPLDRIVIGTGMPFHQYFHLFLLDSPYHEIRPDLRGYRYLLKSLVKYEGIHPTNSFIIKRRERFVQGCMVKSRNEPCCLLHILHILAEIHSLPLKHVADVIYKTANEIFFRTSC</sequence>
<evidence type="ECO:0000313" key="1">
    <source>
        <dbReference type="EMBL" id="KAJ9070743.1"/>
    </source>
</evidence>
<name>A0ACC2T842_9FUNG</name>
<keyword evidence="2" id="KW-1185">Reference proteome</keyword>
<reference evidence="1" key="1">
    <citation type="submission" date="2022-04" db="EMBL/GenBank/DDBJ databases">
        <title>Genome of the entomopathogenic fungus Entomophthora muscae.</title>
        <authorList>
            <person name="Elya C."/>
            <person name="Lovett B.R."/>
            <person name="Lee E."/>
            <person name="Macias A.M."/>
            <person name="Hajek A.E."/>
            <person name="De Bivort B.L."/>
            <person name="Kasson M.T."/>
            <person name="De Fine Licht H.H."/>
            <person name="Stajich J.E."/>
        </authorList>
    </citation>
    <scope>NUCLEOTIDE SEQUENCE</scope>
    <source>
        <strain evidence="1">Berkeley</strain>
    </source>
</reference>
<accession>A0ACC2T842</accession>
<dbReference type="EMBL" id="QTSX02003562">
    <property type="protein sequence ID" value="KAJ9070743.1"/>
    <property type="molecule type" value="Genomic_DNA"/>
</dbReference>